<proteinExistence type="predicted"/>
<name>A0A1R3FZQ2_9ROSI</name>
<gene>
    <name evidence="1" type="ORF">COLO4_37738</name>
</gene>
<dbReference type="Proteomes" id="UP000187203">
    <property type="component" value="Unassembled WGS sequence"/>
</dbReference>
<protein>
    <submittedName>
        <fullName evidence="1">Uncharacterized protein</fullName>
    </submittedName>
</protein>
<comment type="caution">
    <text evidence="1">The sequence shown here is derived from an EMBL/GenBank/DDBJ whole genome shotgun (WGS) entry which is preliminary data.</text>
</comment>
<keyword evidence="2" id="KW-1185">Reference proteome</keyword>
<dbReference type="AlphaFoldDB" id="A0A1R3FZQ2"/>
<evidence type="ECO:0000313" key="2">
    <source>
        <dbReference type="Proteomes" id="UP000187203"/>
    </source>
</evidence>
<reference evidence="2" key="1">
    <citation type="submission" date="2013-09" db="EMBL/GenBank/DDBJ databases">
        <title>Corchorus olitorius genome sequencing.</title>
        <authorList>
            <person name="Alam M."/>
            <person name="Haque M.S."/>
            <person name="Islam M.S."/>
            <person name="Emdad E.M."/>
            <person name="Islam M.M."/>
            <person name="Ahmed B."/>
            <person name="Halim A."/>
            <person name="Hossen Q.M.M."/>
            <person name="Hossain M.Z."/>
            <person name="Ahmed R."/>
            <person name="Khan M.M."/>
            <person name="Islam R."/>
            <person name="Rashid M.M."/>
            <person name="Khan S.A."/>
            <person name="Rahman M.S."/>
            <person name="Alam M."/>
            <person name="Yahiya A.S."/>
            <person name="Khan M.S."/>
            <person name="Azam M.S."/>
            <person name="Haque T."/>
            <person name="Lashkar M.Z.H."/>
            <person name="Akhand A.I."/>
            <person name="Morshed G."/>
            <person name="Roy S."/>
            <person name="Uddin K.S."/>
            <person name="Rabeya T."/>
            <person name="Hossain A.S."/>
            <person name="Chowdhury A."/>
            <person name="Snigdha A.R."/>
            <person name="Mortoza M.S."/>
            <person name="Matin S.A."/>
            <person name="Hoque S.M.E."/>
            <person name="Islam M.K."/>
            <person name="Roy D.K."/>
            <person name="Haider R."/>
            <person name="Moosa M.M."/>
            <person name="Elias S.M."/>
            <person name="Hasan A.M."/>
            <person name="Jahan S."/>
            <person name="Shafiuddin M."/>
            <person name="Mahmood N."/>
            <person name="Shommy N.S."/>
        </authorList>
    </citation>
    <scope>NUCLEOTIDE SEQUENCE [LARGE SCALE GENOMIC DNA]</scope>
    <source>
        <strain evidence="2">cv. O-4</strain>
    </source>
</reference>
<dbReference type="EMBL" id="AWUE01024230">
    <property type="protein sequence ID" value="OMO51287.1"/>
    <property type="molecule type" value="Genomic_DNA"/>
</dbReference>
<organism evidence="1 2">
    <name type="scientific">Corchorus olitorius</name>
    <dbReference type="NCBI Taxonomy" id="93759"/>
    <lineage>
        <taxon>Eukaryota</taxon>
        <taxon>Viridiplantae</taxon>
        <taxon>Streptophyta</taxon>
        <taxon>Embryophyta</taxon>
        <taxon>Tracheophyta</taxon>
        <taxon>Spermatophyta</taxon>
        <taxon>Magnoliopsida</taxon>
        <taxon>eudicotyledons</taxon>
        <taxon>Gunneridae</taxon>
        <taxon>Pentapetalae</taxon>
        <taxon>rosids</taxon>
        <taxon>malvids</taxon>
        <taxon>Malvales</taxon>
        <taxon>Malvaceae</taxon>
        <taxon>Grewioideae</taxon>
        <taxon>Apeibeae</taxon>
        <taxon>Corchorus</taxon>
    </lineage>
</organism>
<accession>A0A1R3FZQ2</accession>
<sequence length="34" mass="3930">METKVAVPHTIWLADDRRWQDEAMMGGGQRLESD</sequence>
<evidence type="ECO:0000313" key="1">
    <source>
        <dbReference type="EMBL" id="OMO51287.1"/>
    </source>
</evidence>